<dbReference type="EMBL" id="JBJHZX010000035">
    <property type="protein sequence ID" value="MFL0197662.1"/>
    <property type="molecule type" value="Genomic_DNA"/>
</dbReference>
<dbReference type="Pfam" id="PF03308">
    <property type="entry name" value="MeaB"/>
    <property type="match status" value="1"/>
</dbReference>
<dbReference type="InterPro" id="IPR052040">
    <property type="entry name" value="GTPase/Isobutyryl-CoA_mutase"/>
</dbReference>
<keyword evidence="4" id="KW-0342">GTP-binding</keyword>
<keyword evidence="5" id="KW-0143">Chaperone</keyword>
<evidence type="ECO:0000313" key="6">
    <source>
        <dbReference type="EMBL" id="MFL0197662.1"/>
    </source>
</evidence>
<dbReference type="InterPro" id="IPR027417">
    <property type="entry name" value="P-loop_NTPase"/>
</dbReference>
<keyword evidence="7" id="KW-1185">Reference proteome</keyword>
<accession>A0ABW8SNK9</accession>
<dbReference type="Gene3D" id="3.40.50.300">
    <property type="entry name" value="P-loop containing nucleotide triphosphate hydrolases"/>
    <property type="match status" value="1"/>
</dbReference>
<dbReference type="PANTHER" id="PTHR43087">
    <property type="entry name" value="LYSINE/ARGININE/ORNITHINE TRANSPORT SYSTEM KINASE"/>
    <property type="match status" value="1"/>
</dbReference>
<comment type="caution">
    <text evidence="6">The sequence shown here is derived from an EMBL/GenBank/DDBJ whole genome shotgun (WGS) entry which is preliminary data.</text>
</comment>
<dbReference type="InterPro" id="IPR005129">
    <property type="entry name" value="GTPase_ArgK"/>
</dbReference>
<evidence type="ECO:0000313" key="7">
    <source>
        <dbReference type="Proteomes" id="UP001623660"/>
    </source>
</evidence>
<evidence type="ECO:0000256" key="2">
    <source>
        <dbReference type="ARBA" id="ARBA00022741"/>
    </source>
</evidence>
<proteinExistence type="inferred from homology"/>
<evidence type="ECO:0000256" key="5">
    <source>
        <dbReference type="ARBA" id="ARBA00023186"/>
    </source>
</evidence>
<dbReference type="SUPFAM" id="SSF52540">
    <property type="entry name" value="P-loop containing nucleoside triphosphate hydrolases"/>
    <property type="match status" value="1"/>
</dbReference>
<reference evidence="6 7" key="1">
    <citation type="submission" date="2024-11" db="EMBL/GenBank/DDBJ databases">
        <authorList>
            <person name="Heng Y.C."/>
            <person name="Lim A.C.H."/>
            <person name="Lee J.K.Y."/>
            <person name="Kittelmann S."/>
        </authorList>
    </citation>
    <scope>NUCLEOTIDE SEQUENCE [LARGE SCALE GENOMIC DNA]</scope>
    <source>
        <strain evidence="6 7">WILCCON 0269</strain>
    </source>
</reference>
<evidence type="ECO:0000256" key="4">
    <source>
        <dbReference type="ARBA" id="ARBA00023134"/>
    </source>
</evidence>
<dbReference type="NCBIfam" id="TIGR00750">
    <property type="entry name" value="lao"/>
    <property type="match status" value="1"/>
</dbReference>
<organism evidence="6 7">
    <name type="scientific">Candidatus Clostridium eludens</name>
    <dbReference type="NCBI Taxonomy" id="3381663"/>
    <lineage>
        <taxon>Bacteria</taxon>
        <taxon>Bacillati</taxon>
        <taxon>Bacillota</taxon>
        <taxon>Clostridia</taxon>
        <taxon>Eubacteriales</taxon>
        <taxon>Clostridiaceae</taxon>
        <taxon>Clostridium</taxon>
    </lineage>
</organism>
<dbReference type="PANTHER" id="PTHR43087:SF1">
    <property type="entry name" value="LAO_AO TRANSPORT SYSTEM ATPASE"/>
    <property type="match status" value="1"/>
</dbReference>
<keyword evidence="3" id="KW-0378">Hydrolase</keyword>
<dbReference type="RefSeq" id="WP_406793767.1">
    <property type="nucleotide sequence ID" value="NZ_JBJHZX010000035.1"/>
</dbReference>
<gene>
    <name evidence="6" type="primary">meaB</name>
    <name evidence="6" type="ORF">ACJDU8_19130</name>
</gene>
<protein>
    <submittedName>
        <fullName evidence="6">Methylmalonyl Co-A mutase-associated GTPase MeaB</fullName>
    </submittedName>
</protein>
<dbReference type="Proteomes" id="UP001623660">
    <property type="component" value="Unassembled WGS sequence"/>
</dbReference>
<evidence type="ECO:0000256" key="1">
    <source>
        <dbReference type="ARBA" id="ARBA00009625"/>
    </source>
</evidence>
<name>A0ABW8SNK9_9CLOT</name>
<keyword evidence="2" id="KW-0547">Nucleotide-binding</keyword>
<dbReference type="CDD" id="cd03114">
    <property type="entry name" value="MMAA-like"/>
    <property type="match status" value="1"/>
</dbReference>
<comment type="similarity">
    <text evidence="1">Belongs to the SIMIBI class G3E GTPase family. ArgK/MeaB subfamily.</text>
</comment>
<evidence type="ECO:0000256" key="3">
    <source>
        <dbReference type="ARBA" id="ARBA00022801"/>
    </source>
</evidence>
<sequence length="324" mass="35689">MMNELSKKVLSGDVRTASHIIRNLEDQISGTDVVMRELFTAAGCSHIIGLTGAPGAGKSTLIDELITACRKEKKTIGVLAVDPTSPFTGGAILGDRVRMLNHSEDKDVFVRSLATRGYMGGLSKAVGEGIHVMEALKKEKIIVETCGVGQQEVDVINHAHTVVVVLVPGMGDEIQAIKAGLMEIADIFVINKADRDGAGKLYQELINMISMSSKSGNWKIPVVKVTGFNEPKKFSQNVEELRDRIEEHYQYLVQSELLSSRVRRKATAELNEVLWANILQPVLNKLNADGEMEKMINKLISKEADPYTLAEQVSQRYMKTELIK</sequence>